<dbReference type="EnsemblMetazoa" id="GPPI043565-RA">
    <property type="protein sequence ID" value="GPPI043565-PA"/>
    <property type="gene ID" value="GPPI043565"/>
</dbReference>
<dbReference type="EMBL" id="JXJN01022272">
    <property type="status" value="NOT_ANNOTATED_CDS"/>
    <property type="molecule type" value="Genomic_DNA"/>
</dbReference>
<feature type="compositionally biased region" description="Polar residues" evidence="1">
    <location>
        <begin position="88"/>
        <end position="103"/>
    </location>
</feature>
<name>A0A1B0BXL2_9MUSC</name>
<evidence type="ECO:0000256" key="1">
    <source>
        <dbReference type="SAM" id="MobiDB-lite"/>
    </source>
</evidence>
<feature type="region of interest" description="Disordered" evidence="1">
    <location>
        <begin position="88"/>
        <end position="107"/>
    </location>
</feature>
<reference evidence="3" key="1">
    <citation type="submission" date="2015-01" db="EMBL/GenBank/DDBJ databases">
        <authorList>
            <person name="Aksoy S."/>
            <person name="Warren W."/>
            <person name="Wilson R.K."/>
        </authorList>
    </citation>
    <scope>NUCLEOTIDE SEQUENCE [LARGE SCALE GENOMIC DNA]</scope>
    <source>
        <strain evidence="3">IAEA</strain>
    </source>
</reference>
<evidence type="ECO:0000313" key="2">
    <source>
        <dbReference type="EnsemblMetazoa" id="GPPI043565-PA"/>
    </source>
</evidence>
<keyword evidence="3" id="KW-1185">Reference proteome</keyword>
<reference evidence="2" key="2">
    <citation type="submission" date="2020-05" db="UniProtKB">
        <authorList>
            <consortium name="EnsemblMetazoa"/>
        </authorList>
    </citation>
    <scope>IDENTIFICATION</scope>
    <source>
        <strain evidence="2">IAEA</strain>
    </source>
</reference>
<dbReference type="AlphaFoldDB" id="A0A1B0BXL2"/>
<protein>
    <submittedName>
        <fullName evidence="2">Uncharacterized protein</fullName>
    </submittedName>
</protein>
<proteinExistence type="predicted"/>
<dbReference type="Proteomes" id="UP000092460">
    <property type="component" value="Unassembled WGS sequence"/>
</dbReference>
<dbReference type="STRING" id="67801.A0A1B0BXL2"/>
<sequence length="141" mass="15739">MHAQESMNFLGKPHPIQVIEAFEPKRALTFPSDNFQFVLLQQGLYENRNIPQQTRTDNRVSTNGVDTPDINTCKKKGAQDLTHLATQTNSSSSMQSLYQNHSPSNANNNNSNIITNNVVALNGQLHKMPSQQSLDSSIQFL</sequence>
<evidence type="ECO:0000313" key="3">
    <source>
        <dbReference type="Proteomes" id="UP000092460"/>
    </source>
</evidence>
<accession>A0A1B0BXL2</accession>
<dbReference type="VEuPathDB" id="VectorBase:GPPI043565"/>
<organism evidence="2 3">
    <name type="scientific">Glossina palpalis gambiensis</name>
    <dbReference type="NCBI Taxonomy" id="67801"/>
    <lineage>
        <taxon>Eukaryota</taxon>
        <taxon>Metazoa</taxon>
        <taxon>Ecdysozoa</taxon>
        <taxon>Arthropoda</taxon>
        <taxon>Hexapoda</taxon>
        <taxon>Insecta</taxon>
        <taxon>Pterygota</taxon>
        <taxon>Neoptera</taxon>
        <taxon>Endopterygota</taxon>
        <taxon>Diptera</taxon>
        <taxon>Brachycera</taxon>
        <taxon>Muscomorpha</taxon>
        <taxon>Hippoboscoidea</taxon>
        <taxon>Glossinidae</taxon>
        <taxon>Glossina</taxon>
    </lineage>
</organism>